<evidence type="ECO:0000256" key="1">
    <source>
        <dbReference type="SAM" id="MobiDB-lite"/>
    </source>
</evidence>
<feature type="compositionally biased region" description="Basic and acidic residues" evidence="1">
    <location>
        <begin position="67"/>
        <end position="80"/>
    </location>
</feature>
<accession>A0A837HR49</accession>
<evidence type="ECO:0000313" key="3">
    <source>
        <dbReference type="Proteomes" id="UP000033998"/>
    </source>
</evidence>
<evidence type="ECO:0000313" key="2">
    <source>
        <dbReference type="EMBL" id="KKR02058.1"/>
    </source>
</evidence>
<sequence length="377" mass="44157">MSLILDALRKAKKIVEAKDKPVEKKVGGPMRINLSNEAEKKRQENRSAPVVVPEKVVTPGSENLAPPDDKTDEISARGESTRERVRKNIERIKEEREVRRIRERLLNRADGNIKTPVKNEQYAVAPDDQSQEFLTEVRENLRLKSKPFFLRWYYKKKDTPEKLEEKITSIRKDNERMRQESNEFADGVLDAVKRAPKNFFNSVKTEWNGGKIVELNKKLVRLKNKIERQNKSKHGHTAGYGVEHNVRGDADRRREVQHSREISPYDNGDESSRENDEEINNVNNIQSRELTEVYENNLRKVLPENTYIIWQNINAQDTIMLKENEVSEEFKSLFFYLQKLHKITEVQPTSTQTVEEYIKFTLQKAERMGRLDQVKLN</sequence>
<feature type="region of interest" description="Disordered" evidence="1">
    <location>
        <begin position="227"/>
        <end position="277"/>
    </location>
</feature>
<dbReference type="Proteomes" id="UP000033998">
    <property type="component" value="Unassembled WGS sequence"/>
</dbReference>
<comment type="caution">
    <text evidence="2">The sequence shown here is derived from an EMBL/GenBank/DDBJ whole genome shotgun (WGS) entry which is preliminary data.</text>
</comment>
<feature type="region of interest" description="Disordered" evidence="1">
    <location>
        <begin position="26"/>
        <end position="80"/>
    </location>
</feature>
<name>A0A837HR49_9BACT</name>
<dbReference type="EMBL" id="LBWE01000003">
    <property type="protein sequence ID" value="KKR02058.1"/>
    <property type="molecule type" value="Genomic_DNA"/>
</dbReference>
<dbReference type="AlphaFoldDB" id="A0A837HR49"/>
<gene>
    <name evidence="2" type="ORF">UT27_C0003G0015</name>
</gene>
<reference evidence="2 3" key="1">
    <citation type="journal article" date="2015" name="Nature">
        <title>rRNA introns, odd ribosomes, and small enigmatic genomes across a large radiation of phyla.</title>
        <authorList>
            <person name="Brown C.T."/>
            <person name="Hug L.A."/>
            <person name="Thomas B.C."/>
            <person name="Sharon I."/>
            <person name="Castelle C.J."/>
            <person name="Singh A."/>
            <person name="Wilkins M.J."/>
            <person name="Williams K.H."/>
            <person name="Banfield J.F."/>
        </authorList>
    </citation>
    <scope>NUCLEOTIDE SEQUENCE [LARGE SCALE GENOMIC DNA]</scope>
</reference>
<feature type="compositionally biased region" description="Basic and acidic residues" evidence="1">
    <location>
        <begin position="244"/>
        <end position="263"/>
    </location>
</feature>
<proteinExistence type="predicted"/>
<organism evidence="2 3">
    <name type="scientific">Candidatus Nomurabacteria bacterium GW2011_GWD2_39_12</name>
    <dbReference type="NCBI Taxonomy" id="1618759"/>
    <lineage>
        <taxon>Bacteria</taxon>
        <taxon>Candidatus Nomuraibacteriota</taxon>
    </lineage>
</organism>
<protein>
    <submittedName>
        <fullName evidence="2">Uncharacterized protein</fullName>
    </submittedName>
</protein>